<name>A0A6C2U211_PONDE</name>
<dbReference type="RefSeq" id="WP_136079174.1">
    <property type="nucleotide sequence ID" value="NZ_CAAHFG010000001.1"/>
</dbReference>
<dbReference type="Pfam" id="PF12831">
    <property type="entry name" value="FAD_oxidored"/>
    <property type="match status" value="2"/>
</dbReference>
<keyword evidence="2" id="KW-0479">Metal-binding</keyword>
<evidence type="ECO:0000313" key="7">
    <source>
        <dbReference type="EMBL" id="VGO13621.1"/>
    </source>
</evidence>
<dbReference type="InterPro" id="IPR036188">
    <property type="entry name" value="FAD/NAD-bd_sf"/>
</dbReference>
<keyword evidence="6" id="KW-0732">Signal</keyword>
<sequence length="432" mass="46265">MGKIKRRNCLRYSVTGLALAASTKAMPDGLKPVEQHQADGAVENNVDVLVVGGGTAGTIAAIQAARAGAKTLVVERGAQLGGTTTTGGVAWPGIFNAWGKQIIAGIGWELVKESVELDGGHLPDFSVYLKPHWKNQVEVNQFVYALLAEEKCEQAGVEIAYYEFPTQVTETAGGWRVNCAGFGTERTVTCKQIIDCSGGAETVGLIGGERLREAEVQPGSFLFMIGKHLNPGRAQCQRLYVHGADSSNSRTVTAANLTGRKAVLERLRKTLKTHKDRQLQHMQPETSFRENYRIMGEAFITEADFVSGKMYKDSICNSFYPIDLHTRGELVGKKLKQGIVPTIPLGALIPKGRKNIMVAGRCVSSDRLANSALRVQASCMAMGQAAGAAAALAVEKQTTPGAVPLDELKALLKRYDAILAGESREVSGSHGA</sequence>
<dbReference type="GO" id="GO:0016491">
    <property type="term" value="F:oxidoreductase activity"/>
    <property type="evidence" value="ECO:0007669"/>
    <property type="project" value="UniProtKB-KW"/>
</dbReference>
<dbReference type="EMBL" id="CAAHFG010000001">
    <property type="protein sequence ID" value="VGO13621.1"/>
    <property type="molecule type" value="Genomic_DNA"/>
</dbReference>
<dbReference type="GO" id="GO:0051539">
    <property type="term" value="F:4 iron, 4 sulfur cluster binding"/>
    <property type="evidence" value="ECO:0007669"/>
    <property type="project" value="UniProtKB-KW"/>
</dbReference>
<evidence type="ECO:0000256" key="6">
    <source>
        <dbReference type="SAM" id="SignalP"/>
    </source>
</evidence>
<dbReference type="GO" id="GO:0046872">
    <property type="term" value="F:metal ion binding"/>
    <property type="evidence" value="ECO:0007669"/>
    <property type="project" value="UniProtKB-KW"/>
</dbReference>
<reference evidence="7 8" key="1">
    <citation type="submission" date="2019-04" db="EMBL/GenBank/DDBJ databases">
        <authorList>
            <person name="Van Vliet M D."/>
        </authorList>
    </citation>
    <scope>NUCLEOTIDE SEQUENCE [LARGE SCALE GENOMIC DNA]</scope>
    <source>
        <strain evidence="7 8">F1</strain>
    </source>
</reference>
<dbReference type="InterPro" id="IPR039650">
    <property type="entry name" value="HdrA-like"/>
</dbReference>
<keyword evidence="4" id="KW-0408">Iron</keyword>
<feature type="chain" id="PRO_5025435899" description="Thiazole biosynthetic enzyme" evidence="6">
    <location>
        <begin position="28"/>
        <end position="432"/>
    </location>
</feature>
<evidence type="ECO:0000256" key="3">
    <source>
        <dbReference type="ARBA" id="ARBA00023002"/>
    </source>
</evidence>
<keyword evidence="1" id="KW-0004">4Fe-4S</keyword>
<gene>
    <name evidence="7" type="ORF">PDESU_02178</name>
</gene>
<dbReference type="PRINTS" id="PR00469">
    <property type="entry name" value="PNDRDTASEII"/>
</dbReference>
<dbReference type="PANTHER" id="PTHR43498:SF1">
    <property type="entry name" value="COB--COM HETERODISULFIDE REDUCTASE IRON-SULFUR SUBUNIT A"/>
    <property type="match status" value="1"/>
</dbReference>
<dbReference type="Proteomes" id="UP000366872">
    <property type="component" value="Unassembled WGS sequence"/>
</dbReference>
<protein>
    <recommendedName>
        <fullName evidence="9">Thiazole biosynthetic enzyme</fullName>
    </recommendedName>
</protein>
<dbReference type="PANTHER" id="PTHR43498">
    <property type="entry name" value="FERREDOXIN:COB-COM HETERODISULFIDE REDUCTASE SUBUNIT A"/>
    <property type="match status" value="1"/>
</dbReference>
<evidence type="ECO:0000256" key="5">
    <source>
        <dbReference type="ARBA" id="ARBA00023014"/>
    </source>
</evidence>
<evidence type="ECO:0000256" key="1">
    <source>
        <dbReference type="ARBA" id="ARBA00022485"/>
    </source>
</evidence>
<dbReference type="AlphaFoldDB" id="A0A6C2U211"/>
<keyword evidence="8" id="KW-1185">Reference proteome</keyword>
<evidence type="ECO:0008006" key="9">
    <source>
        <dbReference type="Google" id="ProtNLM"/>
    </source>
</evidence>
<evidence type="ECO:0000313" key="8">
    <source>
        <dbReference type="Proteomes" id="UP000366872"/>
    </source>
</evidence>
<accession>A0A6C2U211</accession>
<dbReference type="SUPFAM" id="SSF51905">
    <property type="entry name" value="FAD/NAD(P)-binding domain"/>
    <property type="match status" value="1"/>
</dbReference>
<keyword evidence="5" id="KW-0411">Iron-sulfur</keyword>
<proteinExistence type="predicted"/>
<organism evidence="7 8">
    <name type="scientific">Pontiella desulfatans</name>
    <dbReference type="NCBI Taxonomy" id="2750659"/>
    <lineage>
        <taxon>Bacteria</taxon>
        <taxon>Pseudomonadati</taxon>
        <taxon>Kiritimatiellota</taxon>
        <taxon>Kiritimatiellia</taxon>
        <taxon>Kiritimatiellales</taxon>
        <taxon>Pontiellaceae</taxon>
        <taxon>Pontiella</taxon>
    </lineage>
</organism>
<evidence type="ECO:0000256" key="4">
    <source>
        <dbReference type="ARBA" id="ARBA00023004"/>
    </source>
</evidence>
<dbReference type="Gene3D" id="3.50.50.60">
    <property type="entry name" value="FAD/NAD(P)-binding domain"/>
    <property type="match status" value="1"/>
</dbReference>
<evidence type="ECO:0000256" key="2">
    <source>
        <dbReference type="ARBA" id="ARBA00022723"/>
    </source>
</evidence>
<feature type="signal peptide" evidence="6">
    <location>
        <begin position="1"/>
        <end position="27"/>
    </location>
</feature>
<keyword evidence="3" id="KW-0560">Oxidoreductase</keyword>